<evidence type="ECO:0000256" key="1">
    <source>
        <dbReference type="ARBA" id="ARBA00008520"/>
    </source>
</evidence>
<protein>
    <submittedName>
        <fullName evidence="4">Extracellular solute-binding protein</fullName>
    </submittedName>
</protein>
<gene>
    <name evidence="4" type="ORF">ACFPXP_20635</name>
</gene>
<dbReference type="RefSeq" id="WP_379896322.1">
    <property type="nucleotide sequence ID" value="NZ_CBCSCT010000007.1"/>
</dbReference>
<reference evidence="5" key="1">
    <citation type="journal article" date="2019" name="Int. J. Syst. Evol. Microbiol.">
        <title>The Global Catalogue of Microorganisms (GCM) 10K type strain sequencing project: providing services to taxonomists for standard genome sequencing and annotation.</title>
        <authorList>
            <consortium name="The Broad Institute Genomics Platform"/>
            <consortium name="The Broad Institute Genome Sequencing Center for Infectious Disease"/>
            <person name="Wu L."/>
            <person name="Ma J."/>
        </authorList>
    </citation>
    <scope>NUCLEOTIDE SEQUENCE [LARGE SCALE GENOMIC DNA]</scope>
    <source>
        <strain evidence="5">CCM 8749</strain>
    </source>
</reference>
<accession>A0ABW1IUK2</accession>
<dbReference type="EMBL" id="JBHSQV010000185">
    <property type="protein sequence ID" value="MFC5988817.1"/>
    <property type="molecule type" value="Genomic_DNA"/>
</dbReference>
<organism evidence="4 5">
    <name type="scientific">Marinicrinis lubricantis</name>
    <dbReference type="NCBI Taxonomy" id="2086470"/>
    <lineage>
        <taxon>Bacteria</taxon>
        <taxon>Bacillati</taxon>
        <taxon>Bacillota</taxon>
        <taxon>Bacilli</taxon>
        <taxon>Bacillales</taxon>
        <taxon>Paenibacillaceae</taxon>
    </lineage>
</organism>
<dbReference type="Proteomes" id="UP001596250">
    <property type="component" value="Unassembled WGS sequence"/>
</dbReference>
<dbReference type="Gene3D" id="3.40.190.10">
    <property type="entry name" value="Periplasmic binding protein-like II"/>
    <property type="match status" value="1"/>
</dbReference>
<evidence type="ECO:0000313" key="4">
    <source>
        <dbReference type="EMBL" id="MFC5988817.1"/>
    </source>
</evidence>
<dbReference type="Pfam" id="PF13416">
    <property type="entry name" value="SBP_bac_8"/>
    <property type="match status" value="1"/>
</dbReference>
<dbReference type="InterPro" id="IPR006059">
    <property type="entry name" value="SBP"/>
</dbReference>
<dbReference type="PANTHER" id="PTHR30061">
    <property type="entry name" value="MALTOSE-BINDING PERIPLASMIC PROTEIN"/>
    <property type="match status" value="1"/>
</dbReference>
<name>A0ABW1IUK2_9BACL</name>
<comment type="similarity">
    <text evidence="1">Belongs to the bacterial solute-binding protein 1 family.</text>
</comment>
<comment type="caution">
    <text evidence="4">The sequence shown here is derived from an EMBL/GenBank/DDBJ whole genome shotgun (WGS) entry which is preliminary data.</text>
</comment>
<keyword evidence="5" id="KW-1185">Reference proteome</keyword>
<dbReference type="SUPFAM" id="SSF53850">
    <property type="entry name" value="Periplasmic binding protein-like II"/>
    <property type="match status" value="1"/>
</dbReference>
<keyword evidence="3" id="KW-0732">Signal</keyword>
<proteinExistence type="inferred from homology"/>
<sequence>MQGKVRIAAVCCLIIFILFSGSMLQQSLPTSDNHSDTFNSPFPRHIYSVPSGGMTVQLTASVALSESQFDVLQHLTTQFEEEYPQIQIQLEQTAYPMSLEALIHQLQLGTASDVILVPNDWVNDLAAMGLLTHIPSELSMHSEREHFSAVISQLRWNGYTWGVPKDVEPYALAYNEPIMQQFGISPENLQRMDGLIQYIQSLAAGNAVGDGHVISLQVEDSKAILNFLMPYYVLWQKEQQSAEMQLESLIQASHEGEDAAASFRVEAGDVKEWLEEGQFALTVIPASQVRLLQSTSFQSSPLPAAEQGGSSGIVSGHSFVVTAGSEAKEEALLWLNQVTSVQAQLEFYDAGGAFPTLKSAYEQADWKDALEPIRDELERGQSLPGKPGTAQKMTDFSVMWSKFAEGEISANALFGAIESIIN</sequence>
<evidence type="ECO:0000313" key="5">
    <source>
        <dbReference type="Proteomes" id="UP001596250"/>
    </source>
</evidence>
<dbReference type="PANTHER" id="PTHR30061:SF50">
    <property type="entry name" value="MALTOSE_MALTODEXTRIN-BINDING PERIPLASMIC PROTEIN"/>
    <property type="match status" value="1"/>
</dbReference>
<keyword evidence="2" id="KW-0813">Transport</keyword>
<evidence type="ECO:0000256" key="2">
    <source>
        <dbReference type="ARBA" id="ARBA00022448"/>
    </source>
</evidence>
<evidence type="ECO:0000256" key="3">
    <source>
        <dbReference type="ARBA" id="ARBA00022729"/>
    </source>
</evidence>